<reference evidence="3 4" key="1">
    <citation type="journal article" date="2010" name="Stand. Genomic Sci.">
        <title>Complete genome sequence of Arcanobacterium haemolyticum type strain (11018).</title>
        <authorList>
            <person name="Yasawong M."/>
            <person name="Teshima H."/>
            <person name="Lapidus A."/>
            <person name="Nolan M."/>
            <person name="Lucas S."/>
            <person name="Glavina Del Rio T."/>
            <person name="Tice H."/>
            <person name="Cheng J."/>
            <person name="Bruce D."/>
            <person name="Detter C."/>
            <person name="Tapia R."/>
            <person name="Han C."/>
            <person name="Goodwin L."/>
            <person name="Pitluck S."/>
            <person name="Liolios K."/>
            <person name="Ivanova N."/>
            <person name="Mavromatis K."/>
            <person name="Mikhailova N."/>
            <person name="Pati A."/>
            <person name="Chen A."/>
            <person name="Palaniappan K."/>
            <person name="Land M."/>
            <person name="Hauser L."/>
            <person name="Chang Y."/>
            <person name="Jeffries C."/>
            <person name="Rohde M."/>
            <person name="Sikorski J."/>
            <person name="Pukall R."/>
            <person name="Goker M."/>
            <person name="Woyke T."/>
            <person name="Bristow J."/>
            <person name="Eisen J."/>
            <person name="Markowitz V."/>
            <person name="Hugenholtz P."/>
            <person name="Kyrpides N."/>
            <person name="Klenk H."/>
        </authorList>
    </citation>
    <scope>NUCLEOTIDE SEQUENCE [LARGE SCALE GENOMIC DNA]</scope>
    <source>
        <strain evidence="4">ATCC 9345 / DSM 20595 / CCUG 17215 / LMG 16163 / NBRC 15585 / NCTC 8452 / 11018</strain>
    </source>
</reference>
<evidence type="ECO:0000313" key="4">
    <source>
        <dbReference type="Proteomes" id="UP000000376"/>
    </source>
</evidence>
<proteinExistence type="inferred from homology"/>
<evidence type="ECO:0000256" key="1">
    <source>
        <dbReference type="ARBA" id="ARBA00006525"/>
    </source>
</evidence>
<organism evidence="3 4">
    <name type="scientific">Arcanobacterium haemolyticum (strain ATCC 9345 / DSM 20595 / CCM 5947 / CCUG 17215 / LMG 16163 / NBRC 15585 / NCTC 8452 / 11018)</name>
    <dbReference type="NCBI Taxonomy" id="644284"/>
    <lineage>
        <taxon>Bacteria</taxon>
        <taxon>Bacillati</taxon>
        <taxon>Actinomycetota</taxon>
        <taxon>Actinomycetes</taxon>
        <taxon>Actinomycetales</taxon>
        <taxon>Actinomycetaceae</taxon>
        <taxon>Arcanobacterium</taxon>
    </lineage>
</organism>
<evidence type="ECO:0000259" key="2">
    <source>
        <dbReference type="Pfam" id="PF02481"/>
    </source>
</evidence>
<name>D7BN18_ARCHD</name>
<dbReference type="SUPFAM" id="SSF102405">
    <property type="entry name" value="MCP/YpsA-like"/>
    <property type="match status" value="1"/>
</dbReference>
<gene>
    <name evidence="3" type="ordered locus">Arch_0578</name>
</gene>
<dbReference type="GO" id="GO:0009294">
    <property type="term" value="P:DNA-mediated transformation"/>
    <property type="evidence" value="ECO:0007669"/>
    <property type="project" value="InterPro"/>
</dbReference>
<accession>D7BN18</accession>
<sequence length="384" mass="41747">MDTEHRSAQAWTYIAEARHPLALALIDTSSYEIALEWVREYARTNTYPSDFSATIEQIGARESYVKQALDSWKIRLESYEELSQMAMDRMGIKFLIPEDPHWPEALNDLTDAPYGLWVRGMIDVLDQPALSFVGSRAATPYGQRLTRNLACDMSDSHVIVSGGAFGIDVSAHQAALNNGKPTLIVSAGGVDRPYPLSHADLYTNTVKNGVVVSESPVGAAPHRHRFLSRNRIIAALGAGTIVVEAPIRSGALSTARHAIDCGRPVGACPNSLDSLSSDGCHALIRDGATLIRNSADIRELISWEQLSLTDESGRDIFTMPADGYDPLQERVWECTPLSRAASAASIAKTAGVAEAQALRKLSLLALAGRVVHCANGWKRARMKK</sequence>
<protein>
    <submittedName>
        <fullName evidence="3">DNA protecting protein DprA</fullName>
    </submittedName>
</protein>
<dbReference type="Proteomes" id="UP000000376">
    <property type="component" value="Chromosome"/>
</dbReference>
<dbReference type="Pfam" id="PF02481">
    <property type="entry name" value="DNA_processg_A"/>
    <property type="match status" value="1"/>
</dbReference>
<dbReference type="PANTHER" id="PTHR43022:SF1">
    <property type="entry name" value="PROTEIN SMF"/>
    <property type="match status" value="1"/>
</dbReference>
<dbReference type="InterPro" id="IPR057666">
    <property type="entry name" value="DrpA_SLOG"/>
</dbReference>
<dbReference type="InterPro" id="IPR003488">
    <property type="entry name" value="DprA"/>
</dbReference>
<dbReference type="STRING" id="644284.Arch_0578"/>
<dbReference type="eggNOG" id="COG0758">
    <property type="taxonomic scope" value="Bacteria"/>
</dbReference>
<comment type="similarity">
    <text evidence="1">Belongs to the DprA/Smf family.</text>
</comment>
<dbReference type="KEGG" id="ahe:Arch_0578"/>
<dbReference type="AlphaFoldDB" id="D7BN18"/>
<dbReference type="HOGENOM" id="CLU_029601_2_3_11"/>
<dbReference type="RefSeq" id="WP_013169815.1">
    <property type="nucleotide sequence ID" value="NC_014218.1"/>
</dbReference>
<dbReference type="NCBIfam" id="TIGR00732">
    <property type="entry name" value="dprA"/>
    <property type="match status" value="1"/>
</dbReference>
<dbReference type="PANTHER" id="PTHR43022">
    <property type="entry name" value="PROTEIN SMF"/>
    <property type="match status" value="1"/>
</dbReference>
<dbReference type="EMBL" id="CP002045">
    <property type="protein sequence ID" value="ADH92317.1"/>
    <property type="molecule type" value="Genomic_DNA"/>
</dbReference>
<feature type="domain" description="Smf/DprA SLOG" evidence="2">
    <location>
        <begin position="93"/>
        <end position="300"/>
    </location>
</feature>
<evidence type="ECO:0000313" key="3">
    <source>
        <dbReference type="EMBL" id="ADH92317.1"/>
    </source>
</evidence>
<dbReference type="OrthoDB" id="9785707at2"/>
<dbReference type="Gene3D" id="3.40.50.450">
    <property type="match status" value="1"/>
</dbReference>
<keyword evidence="4" id="KW-1185">Reference proteome</keyword>